<feature type="transmembrane region" description="Helical" evidence="1">
    <location>
        <begin position="356"/>
        <end position="374"/>
    </location>
</feature>
<feature type="transmembrane region" description="Helical" evidence="1">
    <location>
        <begin position="453"/>
        <end position="469"/>
    </location>
</feature>
<dbReference type="OrthoDB" id="5324042at2"/>
<dbReference type="EMBL" id="NXLX01000023">
    <property type="protein sequence ID" value="RDU72005.1"/>
    <property type="molecule type" value="Genomic_DNA"/>
</dbReference>
<sequence length="481" mass="55968">MVVISIQELRQYLSNVADNTQSFKSFLKNLKSSNIKIFKDNQGCEIIKVNEEVYLDFSSNVFDKFNAFDFSNIIFLQKVTINNKNNTTFIFRNTKLENGFILYDCKEITLFLNEENIFNGRISISSSEFKSININSDLKGGGEIIFRGCSFRDFNISGYKKINIDNELFLESCIFDGKANFTNFEFNNQISFKMSKFENNVYFNNSIFKDFADFHECEFKNNACFYGVTFEKTPNFSQALFKDNLNMVNTKMSFDFENAREIIKKTEKDFNSKIMDKKKPLDKFANDFRDSFRIFKNALSKEGNILDSSNYHKVELYCKEIELDSKPNKTLQDKIDKWQLWFYRKTSEHHTDLLKIIAWVIIAIGSFGFLFFLLKCFQDISIISQLNPYGIALSFVGVISLWISWSIGYIHRLSLFAGIGLIFTLWIACYKPILIFGAINLIDKTTRSGFENFLLVLYTIVMILLLFSLQKTARKNSIIPS</sequence>
<dbReference type="AlphaFoldDB" id="A0A3D8J4D2"/>
<keyword evidence="1" id="KW-0472">Membrane</keyword>
<comment type="caution">
    <text evidence="2">The sequence shown here is derived from an EMBL/GenBank/DDBJ whole genome shotgun (WGS) entry which is preliminary data.</text>
</comment>
<protein>
    <recommendedName>
        <fullName evidence="4">Pentapeptide repeat-containing protein</fullName>
    </recommendedName>
</protein>
<keyword evidence="1" id="KW-0812">Transmembrane</keyword>
<keyword evidence="3" id="KW-1185">Reference proteome</keyword>
<evidence type="ECO:0000313" key="3">
    <source>
        <dbReference type="Proteomes" id="UP000256695"/>
    </source>
</evidence>
<organism evidence="2 3">
    <name type="scientific">Helicobacter anseris</name>
    <dbReference type="NCBI Taxonomy" id="375926"/>
    <lineage>
        <taxon>Bacteria</taxon>
        <taxon>Pseudomonadati</taxon>
        <taxon>Campylobacterota</taxon>
        <taxon>Epsilonproteobacteria</taxon>
        <taxon>Campylobacterales</taxon>
        <taxon>Helicobacteraceae</taxon>
        <taxon>Helicobacter</taxon>
    </lineage>
</organism>
<evidence type="ECO:0000256" key="1">
    <source>
        <dbReference type="SAM" id="Phobius"/>
    </source>
</evidence>
<dbReference type="InterPro" id="IPR001646">
    <property type="entry name" value="5peptide_repeat"/>
</dbReference>
<evidence type="ECO:0008006" key="4">
    <source>
        <dbReference type="Google" id="ProtNLM"/>
    </source>
</evidence>
<accession>A0A3D8J4D2</accession>
<name>A0A3D8J4D2_9HELI</name>
<dbReference type="Pfam" id="PF13576">
    <property type="entry name" value="Pentapeptide_3"/>
    <property type="match status" value="1"/>
</dbReference>
<feature type="transmembrane region" description="Helical" evidence="1">
    <location>
        <begin position="413"/>
        <end position="441"/>
    </location>
</feature>
<keyword evidence="1" id="KW-1133">Transmembrane helix</keyword>
<evidence type="ECO:0000313" key="2">
    <source>
        <dbReference type="EMBL" id="RDU72005.1"/>
    </source>
</evidence>
<feature type="transmembrane region" description="Helical" evidence="1">
    <location>
        <begin position="386"/>
        <end position="407"/>
    </location>
</feature>
<dbReference type="Proteomes" id="UP000256695">
    <property type="component" value="Unassembled WGS sequence"/>
</dbReference>
<gene>
    <name evidence="2" type="ORF">CQA57_07340</name>
</gene>
<reference evidence="2 3" key="1">
    <citation type="submission" date="2018-04" db="EMBL/GenBank/DDBJ databases">
        <title>Novel Campyloabacter and Helicobacter Species and Strains.</title>
        <authorList>
            <person name="Mannion A.J."/>
            <person name="Shen Z."/>
            <person name="Fox J.G."/>
        </authorList>
    </citation>
    <scope>NUCLEOTIDE SEQUENCE [LARGE SCALE GENOMIC DNA]</scope>
    <source>
        <strain evidence="2 3">MIT 04-9362</strain>
    </source>
</reference>
<proteinExistence type="predicted"/>